<dbReference type="InterPro" id="IPR039426">
    <property type="entry name" value="TonB-dep_rcpt-like"/>
</dbReference>
<accession>A0A4Y9SJF3</accession>
<dbReference type="PANTHER" id="PTHR40980:SF4">
    <property type="entry name" value="TONB-DEPENDENT RECEPTOR-LIKE BETA-BARREL DOMAIN-CONTAINING PROTEIN"/>
    <property type="match status" value="1"/>
</dbReference>
<evidence type="ECO:0000256" key="4">
    <source>
        <dbReference type="ARBA" id="ARBA00022452"/>
    </source>
</evidence>
<protein>
    <submittedName>
        <fullName evidence="14">TonB-dependent receptor</fullName>
    </submittedName>
</protein>
<dbReference type="SUPFAM" id="SSF56935">
    <property type="entry name" value="Porins"/>
    <property type="match status" value="1"/>
</dbReference>
<keyword evidence="9 10" id="KW-0998">Cell outer membrane</keyword>
<keyword evidence="7 10" id="KW-0472">Membrane</keyword>
<name>A0A4Y9SJF3_9BURK</name>
<dbReference type="Pfam" id="PF00593">
    <property type="entry name" value="TonB_dep_Rec_b-barrel"/>
    <property type="match status" value="1"/>
</dbReference>
<evidence type="ECO:0000313" key="14">
    <source>
        <dbReference type="EMBL" id="TFW22420.1"/>
    </source>
</evidence>
<evidence type="ECO:0000256" key="7">
    <source>
        <dbReference type="ARBA" id="ARBA00023136"/>
    </source>
</evidence>
<proteinExistence type="inferred from homology"/>
<evidence type="ECO:0000259" key="13">
    <source>
        <dbReference type="Pfam" id="PF07715"/>
    </source>
</evidence>
<keyword evidence="6 11" id="KW-0798">TonB box</keyword>
<dbReference type="AlphaFoldDB" id="A0A4Y9SJF3"/>
<evidence type="ECO:0000256" key="11">
    <source>
        <dbReference type="RuleBase" id="RU003357"/>
    </source>
</evidence>
<dbReference type="PROSITE" id="PS52016">
    <property type="entry name" value="TONB_DEPENDENT_REC_3"/>
    <property type="match status" value="1"/>
</dbReference>
<comment type="subcellular location">
    <subcellularLocation>
        <location evidence="1 10">Cell outer membrane</location>
        <topology evidence="1 10">Multi-pass membrane protein</topology>
    </subcellularLocation>
</comment>
<organism evidence="14 15">
    <name type="scientific">Zemynaea arenosa</name>
    <dbReference type="NCBI Taxonomy" id="2561931"/>
    <lineage>
        <taxon>Bacteria</taxon>
        <taxon>Pseudomonadati</taxon>
        <taxon>Pseudomonadota</taxon>
        <taxon>Betaproteobacteria</taxon>
        <taxon>Burkholderiales</taxon>
        <taxon>Oxalobacteraceae</taxon>
        <taxon>Telluria group</taxon>
        <taxon>Zemynaea</taxon>
    </lineage>
</organism>
<keyword evidence="5 10" id="KW-0812">Transmembrane</keyword>
<keyword evidence="4 10" id="KW-1134">Transmembrane beta strand</keyword>
<keyword evidence="8 14" id="KW-0675">Receptor</keyword>
<reference evidence="14 15" key="1">
    <citation type="submission" date="2019-03" db="EMBL/GenBank/DDBJ databases">
        <title>Draft Genome Sequence of Massilia arenosa sp. nov., a Novel Massilia Species Isolated from a Sandy-loam Maize Soil.</title>
        <authorList>
            <person name="Raths R."/>
            <person name="Peta V."/>
            <person name="Bucking H."/>
        </authorList>
    </citation>
    <scope>NUCLEOTIDE SEQUENCE [LARGE SCALE GENOMIC DNA]</scope>
    <source>
        <strain evidence="14 15">MC02</strain>
    </source>
</reference>
<dbReference type="PANTHER" id="PTHR40980">
    <property type="entry name" value="PLUG DOMAIN-CONTAINING PROTEIN"/>
    <property type="match status" value="1"/>
</dbReference>
<dbReference type="InterPro" id="IPR000531">
    <property type="entry name" value="Beta-barrel_TonB"/>
</dbReference>
<dbReference type="Pfam" id="PF07715">
    <property type="entry name" value="Plug"/>
    <property type="match status" value="1"/>
</dbReference>
<dbReference type="GO" id="GO:0009279">
    <property type="term" value="C:cell outer membrane"/>
    <property type="evidence" value="ECO:0007669"/>
    <property type="project" value="UniProtKB-SubCell"/>
</dbReference>
<dbReference type="InterPro" id="IPR036942">
    <property type="entry name" value="Beta-barrel_TonB_sf"/>
</dbReference>
<evidence type="ECO:0000259" key="12">
    <source>
        <dbReference type="Pfam" id="PF00593"/>
    </source>
</evidence>
<dbReference type="Proteomes" id="UP000298438">
    <property type="component" value="Unassembled WGS sequence"/>
</dbReference>
<keyword evidence="3 10" id="KW-0813">Transport</keyword>
<evidence type="ECO:0000256" key="10">
    <source>
        <dbReference type="PROSITE-ProRule" id="PRU01360"/>
    </source>
</evidence>
<dbReference type="InterPro" id="IPR037066">
    <property type="entry name" value="Plug_dom_sf"/>
</dbReference>
<dbReference type="Gene3D" id="2.170.130.10">
    <property type="entry name" value="TonB-dependent receptor, plug domain"/>
    <property type="match status" value="1"/>
</dbReference>
<sequence>MEVNGSAASNYDPRRDDTASRIVVGRDEVLKYGDQTVLDVLKRLPGVTVSGSAVRMRGLTGYTQLLLNGERPPAGFSLDTVAPDLIERIEIVRAATAEFSTQAIAGTINVVLKKSVEKASLEFRGGAGFGHDYWSPGGTMTISDKNGRRSWNFTVYAAHSGHDGDTTALETAADPSGRPTLRREYSDHTSSSFDMFNLSGRINWTLAGGNTLTWQNFLNTSRLRDRPFSRSTTTLGLPPVNPNVDSFIDGHTETLRSDLNYVAKLGNSAKLESKIGITAMRNMKRDRELGFDQPSVITQDRREKTRNSEAALTTTGKYARPLVEGHAAAAGWEAGLSRLDTDNWLAELAQPETMQTYRASVSRLALYAQDEWTLTPRFSVYLGGRWEGVRTHSEGSGFAPITTSTSVLSPLMHTLWKIPGSKSDQLRFALTRTYKAPTAFMLTPRRTLAINNSPTTPDSDGNPALKPELATGLDLTFEHYLEANGGLLSANVSRRAISHYIRNTLQRVGDRWVVAPANVGDARTWGIELEAKLPLKTLIANAPAVDLRASLSRHWSSVDAVPGPDNRLDNQSPVSATFGADYRAGQLTAGTSFTFSNGGWARTALNQWRYTSVDRSMDVYALWKFDSHLALRVTLVNALAGDSTPATLFQDDAGTQYRRSVELPLLRGRILVEYKY</sequence>
<evidence type="ECO:0000256" key="5">
    <source>
        <dbReference type="ARBA" id="ARBA00022692"/>
    </source>
</evidence>
<evidence type="ECO:0000256" key="9">
    <source>
        <dbReference type="ARBA" id="ARBA00023237"/>
    </source>
</evidence>
<feature type="domain" description="TonB-dependent receptor plug" evidence="13">
    <location>
        <begin position="15"/>
        <end position="107"/>
    </location>
</feature>
<dbReference type="InterPro" id="IPR012910">
    <property type="entry name" value="Plug_dom"/>
</dbReference>
<feature type="domain" description="TonB-dependent receptor-like beta-barrel" evidence="12">
    <location>
        <begin position="185"/>
        <end position="637"/>
    </location>
</feature>
<evidence type="ECO:0000256" key="1">
    <source>
        <dbReference type="ARBA" id="ARBA00004571"/>
    </source>
</evidence>
<evidence type="ECO:0000256" key="3">
    <source>
        <dbReference type="ARBA" id="ARBA00022448"/>
    </source>
</evidence>
<dbReference type="Gene3D" id="2.40.170.20">
    <property type="entry name" value="TonB-dependent receptor, beta-barrel domain"/>
    <property type="match status" value="1"/>
</dbReference>
<evidence type="ECO:0000256" key="6">
    <source>
        <dbReference type="ARBA" id="ARBA00023077"/>
    </source>
</evidence>
<comment type="similarity">
    <text evidence="2 10 11">Belongs to the TonB-dependent receptor family.</text>
</comment>
<evidence type="ECO:0000313" key="15">
    <source>
        <dbReference type="Proteomes" id="UP000298438"/>
    </source>
</evidence>
<dbReference type="EMBL" id="SPVF01000106">
    <property type="protein sequence ID" value="TFW22420.1"/>
    <property type="molecule type" value="Genomic_DNA"/>
</dbReference>
<gene>
    <name evidence="14" type="ORF">E4L96_07770</name>
</gene>
<dbReference type="OrthoDB" id="8671598at2"/>
<evidence type="ECO:0000256" key="8">
    <source>
        <dbReference type="ARBA" id="ARBA00023170"/>
    </source>
</evidence>
<keyword evidence="15" id="KW-1185">Reference proteome</keyword>
<evidence type="ECO:0000256" key="2">
    <source>
        <dbReference type="ARBA" id="ARBA00009810"/>
    </source>
</evidence>
<comment type="caution">
    <text evidence="14">The sequence shown here is derived from an EMBL/GenBank/DDBJ whole genome shotgun (WGS) entry which is preliminary data.</text>
</comment>